<keyword evidence="7" id="KW-0132">Cell division</keyword>
<evidence type="ECO:0000256" key="3">
    <source>
        <dbReference type="ARBA" id="ARBA00004544"/>
    </source>
</evidence>
<evidence type="ECO:0000256" key="2">
    <source>
        <dbReference type="ARBA" id="ARBA00004186"/>
    </source>
</evidence>
<feature type="compositionally biased region" description="Low complexity" evidence="15">
    <location>
        <begin position="165"/>
        <end position="178"/>
    </location>
</feature>
<evidence type="ECO:0000313" key="18">
    <source>
        <dbReference type="Proteomes" id="UP000230066"/>
    </source>
</evidence>
<reference evidence="17" key="1">
    <citation type="submission" date="2019-03" db="EMBL/GenBank/DDBJ databases">
        <title>Improved annotation for the trematode Fasciola hepatica.</title>
        <authorList>
            <person name="Choi Y.-J."/>
            <person name="Martin J."/>
            <person name="Mitreva M."/>
        </authorList>
    </citation>
    <scope>NUCLEOTIDE SEQUENCE [LARGE SCALE GENOMIC DNA]</scope>
</reference>
<feature type="region of interest" description="Disordered" evidence="15">
    <location>
        <begin position="223"/>
        <end position="289"/>
    </location>
</feature>
<evidence type="ECO:0000256" key="5">
    <source>
        <dbReference type="ARBA" id="ARBA00016574"/>
    </source>
</evidence>
<feature type="region of interest" description="Disordered" evidence="15">
    <location>
        <begin position="949"/>
        <end position="978"/>
    </location>
</feature>
<dbReference type="PANTHER" id="PTHR18916:SF6">
    <property type="entry name" value="DYNACTIN SUBUNIT 1"/>
    <property type="match status" value="1"/>
</dbReference>
<dbReference type="PROSITE" id="PS00845">
    <property type="entry name" value="CAP_GLY_1"/>
    <property type="match status" value="1"/>
</dbReference>
<evidence type="ECO:0000256" key="12">
    <source>
        <dbReference type="ARBA" id="ARBA00023212"/>
    </source>
</evidence>
<keyword evidence="13" id="KW-0131">Cell cycle</keyword>
<dbReference type="InterPro" id="IPR036859">
    <property type="entry name" value="CAP-Gly_dom_sf"/>
</dbReference>
<evidence type="ECO:0000256" key="15">
    <source>
        <dbReference type="SAM" id="MobiDB-lite"/>
    </source>
</evidence>
<feature type="compositionally biased region" description="Low complexity" evidence="15">
    <location>
        <begin position="90"/>
        <end position="100"/>
    </location>
</feature>
<dbReference type="Pfam" id="PF12455">
    <property type="entry name" value="Dynactin"/>
    <property type="match status" value="1"/>
</dbReference>
<evidence type="ECO:0000256" key="14">
    <source>
        <dbReference type="SAM" id="Coils"/>
    </source>
</evidence>
<dbReference type="GO" id="GO:0005814">
    <property type="term" value="C:centriole"/>
    <property type="evidence" value="ECO:0007669"/>
    <property type="project" value="UniProtKB-SubCell"/>
</dbReference>
<feature type="region of interest" description="Disordered" evidence="15">
    <location>
        <begin position="1352"/>
        <end position="1377"/>
    </location>
</feature>
<dbReference type="PROSITE" id="PS50245">
    <property type="entry name" value="CAP_GLY_2"/>
    <property type="match status" value="1"/>
</dbReference>
<feature type="coiled-coil region" evidence="14">
    <location>
        <begin position="1195"/>
        <end position="1254"/>
    </location>
</feature>
<feature type="compositionally biased region" description="Low complexity" evidence="15">
    <location>
        <begin position="949"/>
        <end position="958"/>
    </location>
</feature>
<evidence type="ECO:0000256" key="7">
    <source>
        <dbReference type="ARBA" id="ARBA00022618"/>
    </source>
</evidence>
<feature type="compositionally biased region" description="Polar residues" evidence="15">
    <location>
        <begin position="264"/>
        <end position="289"/>
    </location>
</feature>
<dbReference type="Pfam" id="PF01302">
    <property type="entry name" value="CAP_GLY"/>
    <property type="match status" value="1"/>
</dbReference>
<evidence type="ECO:0000259" key="16">
    <source>
        <dbReference type="PROSITE" id="PS50245"/>
    </source>
</evidence>
<feature type="compositionally biased region" description="Low complexity" evidence="15">
    <location>
        <begin position="116"/>
        <end position="133"/>
    </location>
</feature>
<keyword evidence="12" id="KW-0206">Cytoskeleton</keyword>
<evidence type="ECO:0000256" key="10">
    <source>
        <dbReference type="ARBA" id="ARBA00023017"/>
    </source>
</evidence>
<comment type="subcellular location">
    <subcellularLocation>
        <location evidence="3">Cytoplasm</location>
        <location evidence="3">Cell cortex</location>
    </subcellularLocation>
    <subcellularLocation>
        <location evidence="1">Cytoplasm</location>
        <location evidence="1">Cytoskeleton</location>
        <location evidence="1">Microtubule organizing center</location>
        <location evidence="1">Centrosome</location>
        <location evidence="1">Centriole</location>
    </subcellularLocation>
    <subcellularLocation>
        <location evidence="2">Cytoplasm</location>
        <location evidence="2">Cytoskeleton</location>
        <location evidence="2">Spindle</location>
    </subcellularLocation>
</comment>
<comment type="caution">
    <text evidence="17">The sequence shown here is derived from an EMBL/GenBank/DDBJ whole genome shotgun (WGS) entry which is preliminary data.</text>
</comment>
<comment type="similarity">
    <text evidence="4">Belongs to the dynactin 150 kDa subunit family.</text>
</comment>
<dbReference type="SUPFAM" id="SSF74924">
    <property type="entry name" value="Cap-Gly domain"/>
    <property type="match status" value="1"/>
</dbReference>
<dbReference type="InterPro" id="IPR000938">
    <property type="entry name" value="CAP-Gly_domain"/>
</dbReference>
<dbReference type="EMBL" id="JXXN02001880">
    <property type="protein sequence ID" value="THD23904.1"/>
    <property type="molecule type" value="Genomic_DNA"/>
</dbReference>
<evidence type="ECO:0000256" key="1">
    <source>
        <dbReference type="ARBA" id="ARBA00004114"/>
    </source>
</evidence>
<dbReference type="GO" id="GO:0051301">
    <property type="term" value="P:cell division"/>
    <property type="evidence" value="ECO:0007669"/>
    <property type="project" value="UniProtKB-KW"/>
</dbReference>
<keyword evidence="9" id="KW-0498">Mitosis</keyword>
<feature type="region of interest" description="Disordered" evidence="15">
    <location>
        <begin position="90"/>
        <end position="206"/>
    </location>
</feature>
<feature type="compositionally biased region" description="Low complexity" evidence="15">
    <location>
        <begin position="251"/>
        <end position="263"/>
    </location>
</feature>
<evidence type="ECO:0000313" key="17">
    <source>
        <dbReference type="EMBL" id="THD23904.1"/>
    </source>
</evidence>
<feature type="coiled-coil region" evidence="14">
    <location>
        <begin position="1435"/>
        <end position="1462"/>
    </location>
</feature>
<dbReference type="GO" id="GO:0030286">
    <property type="term" value="C:dynein complex"/>
    <property type="evidence" value="ECO:0007669"/>
    <property type="project" value="UniProtKB-KW"/>
</dbReference>
<keyword evidence="11 14" id="KW-0175">Coiled coil</keyword>
<proteinExistence type="inferred from homology"/>
<protein>
    <recommendedName>
        <fullName evidence="5">Dynactin subunit 1</fullName>
    </recommendedName>
</protein>
<keyword evidence="10" id="KW-0243">Dynein</keyword>
<dbReference type="GO" id="GO:0005819">
    <property type="term" value="C:spindle"/>
    <property type="evidence" value="ECO:0007669"/>
    <property type="project" value="UniProtKB-SubCell"/>
</dbReference>
<evidence type="ECO:0000256" key="6">
    <source>
        <dbReference type="ARBA" id="ARBA00022490"/>
    </source>
</evidence>
<evidence type="ECO:0000256" key="13">
    <source>
        <dbReference type="ARBA" id="ARBA00023306"/>
    </source>
</evidence>
<sequence length="1533" mass="167330">MTEPRLRIGTRVEVVGKECVGTVAYIGTTQFSTGKWIGVILDEAKGKNNGTVQGKRYFSCEEEHGIFVRPTQLKSLDGADDSSIMNLSTSVVSESSVTSEPETHSADGTSGPKRTGSSSSLASGSRLSGALKGSADRAKLAGSTEHITSTQVPPLHPLQSKRGRTLLTPSGSSPSLTSDPRRKISSSSSPGKQTPTTATKPKATGSAIPALASATTTAIPVVTPSSRSSGLPGPIVTPAVELPPTSQPQLATPKPTPATVATPSSVGATGMTSSKPNAIEPPTSSGVLTSPQLPRASVSATSPVVSSLPAVTDGKHSPDTALELANLRAEIQILTEQVEALKVKREEDRIRLQEMERLKIQITQLEENRRLMREQAAELQRNLAQAKTEKSEVQEAFDRYREETAEMVENMEMATLDKEMAEEKLDSVQSELELLKEQLEELTLENQILKEESEERAAGPVGSEVSGEGGPTPVQLKNLEQQNERMKQALVKLRDLANQDKQEIAKLTKEVGSLESEVNQLTTEKERMSSELKQSLEQVIELKEQVDASLGADQMVAQLTQRNLELEEQIEKLTETRNVLEALCETNDELQETSREEARELREEIEQGHMQILNLTRHLDACRETISDYEKTLSKFRDLVTELQAQNNELRCSLAEDQRQKETKMQSDVLGAEKTFSHPDSMVQPSSLGLSLVSQAQTMAKVIDAELRKLEAEQSAAHVTRLSAFLPDSFLRRGGDYDALLVVLLVDRLTAKADLLANHLAERYPLPACIPGQAKPPAMLAAEQSGKSPEPETKIGLKLPGSEQPLPPMTKTKAELYSFVTRTIHLLRCWSALLSQFKETLSTCSVELYLKLGSLYTEMASHEQSIDRLLELTKKDQLDENTSLEPLKTSLTYFVQLKTVHLANEPVINCTTRLCEFTRCTLASVDALATDSTALCILTGQPLEPLEAAASEASVSAGGPMGLSSTPAAEPAEKPKTDSKLTGLIGLLAEVVRFSTSMRITARRIRRRLPADSTSQPLSFSTEVAGILEKALESLNAVVGALRDGTRLTAQLAARQAEDNIDIKPSVVMSNCLVESCKENLTSDVSGKAGATVPDVIFRNYLTQIRELVSKIAVAMENGEYDFDGTKQIKPQEPVQLRATAYKQAQADLEGCRTKMELKDEEVRELQMALKARANELSEMSVRVGLAEKRLENAGKGNEDKISRLEQRLEQLDAQQKRMEREHEQAIDSLHAEMEELEREKLDLKEKLKTLSKKALLEGLIKAPIVAATTPARQSSIVPTKDSLTDVAPTTPGGTRLTSRDAAFLTCEIEALRGAVRHLTADNSRLRGEKMFMQLKGLKPLKHAARRTVMDIPSDPEQSDSSPSSPQKSPAKTVPQVTRQLQDLQKSLYACLAHPKLVKLPKLEKVSGQDIPTAEGDSMEKPPAVVNIPSAASQLARQAEYVIKLKNDLEQIQKNALEAIKRDHPEAFVRTDFANFPLSCIKKVLAAATPAQRDQLVARILFPGAQIKTSSTSTPIALTPSQLQNVHMHVLVS</sequence>
<name>A0A4E0RBT7_FASHE</name>
<dbReference type="InterPro" id="IPR022157">
    <property type="entry name" value="Dynactin"/>
</dbReference>
<feature type="compositionally biased region" description="Low complexity" evidence="15">
    <location>
        <begin position="185"/>
        <end position="204"/>
    </location>
</feature>
<gene>
    <name evidence="17" type="ORF">D915_005433</name>
</gene>
<feature type="region of interest" description="Disordered" evidence="15">
    <location>
        <begin position="453"/>
        <end position="473"/>
    </location>
</feature>
<keyword evidence="18" id="KW-1185">Reference proteome</keyword>
<organism evidence="17 18">
    <name type="scientific">Fasciola hepatica</name>
    <name type="common">Liver fluke</name>
    <dbReference type="NCBI Taxonomy" id="6192"/>
    <lineage>
        <taxon>Eukaryota</taxon>
        <taxon>Metazoa</taxon>
        <taxon>Spiralia</taxon>
        <taxon>Lophotrochozoa</taxon>
        <taxon>Platyhelminthes</taxon>
        <taxon>Trematoda</taxon>
        <taxon>Digenea</taxon>
        <taxon>Plagiorchiida</taxon>
        <taxon>Echinostomata</taxon>
        <taxon>Echinostomatoidea</taxon>
        <taxon>Fasciolidae</taxon>
        <taxon>Fasciola</taxon>
    </lineage>
</organism>
<dbReference type="SMART" id="SM01052">
    <property type="entry name" value="CAP_GLY"/>
    <property type="match status" value="1"/>
</dbReference>
<keyword evidence="6" id="KW-0963">Cytoplasm</keyword>
<evidence type="ECO:0000256" key="11">
    <source>
        <dbReference type="ARBA" id="ARBA00023054"/>
    </source>
</evidence>
<dbReference type="GO" id="GO:0005874">
    <property type="term" value="C:microtubule"/>
    <property type="evidence" value="ECO:0007669"/>
    <property type="project" value="UniProtKB-KW"/>
</dbReference>
<dbReference type="Gene3D" id="2.30.30.190">
    <property type="entry name" value="CAP Gly-rich-like domain"/>
    <property type="match status" value="1"/>
</dbReference>
<accession>A0A4E0RBT7</accession>
<keyword evidence="8" id="KW-0493">Microtubule</keyword>
<dbReference type="PANTHER" id="PTHR18916">
    <property type="entry name" value="DYNACTIN 1-RELATED MICROTUBULE-BINDING"/>
    <property type="match status" value="1"/>
</dbReference>
<feature type="compositionally biased region" description="Low complexity" evidence="15">
    <location>
        <begin position="1353"/>
        <end position="1370"/>
    </location>
</feature>
<feature type="domain" description="CAP-Gly" evidence="16">
    <location>
        <begin position="27"/>
        <end position="69"/>
    </location>
</feature>
<dbReference type="Proteomes" id="UP000230066">
    <property type="component" value="Unassembled WGS sequence"/>
</dbReference>
<evidence type="ECO:0000256" key="4">
    <source>
        <dbReference type="ARBA" id="ARBA00011010"/>
    </source>
</evidence>
<evidence type="ECO:0000256" key="8">
    <source>
        <dbReference type="ARBA" id="ARBA00022701"/>
    </source>
</evidence>
<evidence type="ECO:0000256" key="9">
    <source>
        <dbReference type="ARBA" id="ARBA00022776"/>
    </source>
</evidence>